<keyword evidence="3" id="KW-1185">Reference proteome</keyword>
<dbReference type="Pfam" id="PF00069">
    <property type="entry name" value="Pkinase"/>
    <property type="match status" value="1"/>
</dbReference>
<dbReference type="GO" id="GO:0005524">
    <property type="term" value="F:ATP binding"/>
    <property type="evidence" value="ECO:0007669"/>
    <property type="project" value="InterPro"/>
</dbReference>
<evidence type="ECO:0000313" key="3">
    <source>
        <dbReference type="Proteomes" id="UP000294933"/>
    </source>
</evidence>
<organism evidence="2 3">
    <name type="scientific">Rickenella mellea</name>
    <dbReference type="NCBI Taxonomy" id="50990"/>
    <lineage>
        <taxon>Eukaryota</taxon>
        <taxon>Fungi</taxon>
        <taxon>Dikarya</taxon>
        <taxon>Basidiomycota</taxon>
        <taxon>Agaricomycotina</taxon>
        <taxon>Agaricomycetes</taxon>
        <taxon>Hymenochaetales</taxon>
        <taxon>Rickenellaceae</taxon>
        <taxon>Rickenella</taxon>
    </lineage>
</organism>
<accession>A0A4Y7QGU8</accession>
<dbReference type="InterPro" id="IPR008271">
    <property type="entry name" value="Ser/Thr_kinase_AS"/>
</dbReference>
<dbReference type="InterPro" id="IPR011009">
    <property type="entry name" value="Kinase-like_dom_sf"/>
</dbReference>
<evidence type="ECO:0000313" key="2">
    <source>
        <dbReference type="EMBL" id="TDL26566.1"/>
    </source>
</evidence>
<dbReference type="SMART" id="SM00220">
    <property type="entry name" value="S_TKc"/>
    <property type="match status" value="1"/>
</dbReference>
<protein>
    <recommendedName>
        <fullName evidence="1">Protein kinase domain-containing protein</fullName>
    </recommendedName>
</protein>
<dbReference type="VEuPathDB" id="FungiDB:BD410DRAFT_825713"/>
<dbReference type="PROSITE" id="PS00108">
    <property type="entry name" value="PROTEIN_KINASE_ST"/>
    <property type="match status" value="1"/>
</dbReference>
<sequence>MSPTKYTPPDRVATVFGHEIVFDDDVCIEAIRVLLDVGHGLLTVTIETVREIFGVIDDSFEKQEELVDAVMPLIHQPHIIRQLRDCQGDSVVELCKKDDESWFIRPINGVPMMDLSNAPPSSIAAEEVLPLYPGCRTVLEAHMTVVREIEIRCYAEVKVLDETVRYFFKHVNRKGKNTTLAEVSALATLHHPHIVPLSAIVLDSSGAVVGLLFPFAERGSLKELSNQSEANARKLRWVADIVDALLYIATCHLEYWDIKASNVVVFDDGDARLTDFDGGWTKGHFQEGYDCFGLGVLLEDLKCEGPGVEELVRLAKTTKLSLCQFKDSLVAIRVS</sequence>
<dbReference type="Gene3D" id="1.10.510.10">
    <property type="entry name" value="Transferase(Phosphotransferase) domain 1"/>
    <property type="match status" value="1"/>
</dbReference>
<dbReference type="PROSITE" id="PS50011">
    <property type="entry name" value="PROTEIN_KINASE_DOM"/>
    <property type="match status" value="1"/>
</dbReference>
<dbReference type="Proteomes" id="UP000294933">
    <property type="component" value="Unassembled WGS sequence"/>
</dbReference>
<gene>
    <name evidence="2" type="ORF">BD410DRAFT_825713</name>
</gene>
<dbReference type="OrthoDB" id="2523927at2759"/>
<dbReference type="GO" id="GO:0004672">
    <property type="term" value="F:protein kinase activity"/>
    <property type="evidence" value="ECO:0007669"/>
    <property type="project" value="InterPro"/>
</dbReference>
<feature type="domain" description="Protein kinase" evidence="1">
    <location>
        <begin position="143"/>
        <end position="335"/>
    </location>
</feature>
<dbReference type="SUPFAM" id="SSF56112">
    <property type="entry name" value="Protein kinase-like (PK-like)"/>
    <property type="match status" value="1"/>
</dbReference>
<dbReference type="EMBL" id="ML170161">
    <property type="protein sequence ID" value="TDL26566.1"/>
    <property type="molecule type" value="Genomic_DNA"/>
</dbReference>
<evidence type="ECO:0000259" key="1">
    <source>
        <dbReference type="PROSITE" id="PS50011"/>
    </source>
</evidence>
<proteinExistence type="predicted"/>
<dbReference type="InterPro" id="IPR000719">
    <property type="entry name" value="Prot_kinase_dom"/>
</dbReference>
<dbReference type="AlphaFoldDB" id="A0A4Y7QGU8"/>
<name>A0A4Y7QGU8_9AGAM</name>
<reference evidence="2 3" key="1">
    <citation type="submission" date="2018-06" db="EMBL/GenBank/DDBJ databases">
        <title>A transcriptomic atlas of mushroom development highlights an independent origin of complex multicellularity.</title>
        <authorList>
            <consortium name="DOE Joint Genome Institute"/>
            <person name="Krizsan K."/>
            <person name="Almasi E."/>
            <person name="Merenyi Z."/>
            <person name="Sahu N."/>
            <person name="Viragh M."/>
            <person name="Koszo T."/>
            <person name="Mondo S."/>
            <person name="Kiss B."/>
            <person name="Balint B."/>
            <person name="Kues U."/>
            <person name="Barry K."/>
            <person name="Hegedus J.C."/>
            <person name="Henrissat B."/>
            <person name="Johnson J."/>
            <person name="Lipzen A."/>
            <person name="Ohm R."/>
            <person name="Nagy I."/>
            <person name="Pangilinan J."/>
            <person name="Yan J."/>
            <person name="Xiong Y."/>
            <person name="Grigoriev I.V."/>
            <person name="Hibbett D.S."/>
            <person name="Nagy L.G."/>
        </authorList>
    </citation>
    <scope>NUCLEOTIDE SEQUENCE [LARGE SCALE GENOMIC DNA]</scope>
    <source>
        <strain evidence="2 3">SZMC22713</strain>
    </source>
</reference>